<reference evidence="2 3" key="1">
    <citation type="submission" date="2023-06" db="EMBL/GenBank/DDBJ databases">
        <title>Antibody response to the Sneathia vaginalis cytopathogenic toxin A during pregnancy.</title>
        <authorList>
            <person name="Mccoy Z.T."/>
            <person name="Serrano M.G."/>
            <person name="Spaine K."/>
            <person name="Edwards D.J."/>
            <person name="Buck G.A."/>
            <person name="Jefferson K."/>
        </authorList>
    </citation>
    <scope>NUCLEOTIDE SEQUENCE [LARGE SCALE GENOMIC DNA]</scope>
    <source>
        <strain evidence="2 3">CCUG 42621</strain>
    </source>
</reference>
<keyword evidence="1" id="KW-0810">Translation regulation</keyword>
<name>A0ABT7HIS8_9FUSO</name>
<dbReference type="InterPro" id="IPR003489">
    <property type="entry name" value="RHF/RaiA"/>
</dbReference>
<dbReference type="PANTHER" id="PTHR33231">
    <property type="entry name" value="30S RIBOSOMAL PROTEIN"/>
    <property type="match status" value="1"/>
</dbReference>
<accession>A0ABT7HIS8</accession>
<dbReference type="RefSeq" id="WP_066728655.1">
    <property type="nucleotide sequence ID" value="NZ_CAMPUK010000008.1"/>
</dbReference>
<dbReference type="SUPFAM" id="SSF69754">
    <property type="entry name" value="Ribosome binding protein Y (YfiA homologue)"/>
    <property type="match status" value="1"/>
</dbReference>
<protein>
    <submittedName>
        <fullName evidence="2">Ribosome-associated translation inhibitor RaiA</fullName>
    </submittedName>
</protein>
<dbReference type="Proteomes" id="UP001225134">
    <property type="component" value="Unassembled WGS sequence"/>
</dbReference>
<organism evidence="2 3">
    <name type="scientific">Sneathia sanguinegens</name>
    <dbReference type="NCBI Taxonomy" id="40543"/>
    <lineage>
        <taxon>Bacteria</taxon>
        <taxon>Fusobacteriati</taxon>
        <taxon>Fusobacteriota</taxon>
        <taxon>Fusobacteriia</taxon>
        <taxon>Fusobacteriales</taxon>
        <taxon>Leptotrichiaceae</taxon>
        <taxon>Sneathia</taxon>
    </lineage>
</organism>
<evidence type="ECO:0000313" key="2">
    <source>
        <dbReference type="EMBL" id="MDK9580398.1"/>
    </source>
</evidence>
<gene>
    <name evidence="2" type="primary">raiA</name>
    <name evidence="2" type="ORF">QQA45_02560</name>
</gene>
<dbReference type="InterPro" id="IPR050574">
    <property type="entry name" value="HPF/YfiA_ribosome-assoc"/>
</dbReference>
<dbReference type="PANTHER" id="PTHR33231:SF1">
    <property type="entry name" value="30S RIBOSOMAL PROTEIN"/>
    <property type="match status" value="1"/>
</dbReference>
<dbReference type="InterPro" id="IPR036567">
    <property type="entry name" value="RHF-like"/>
</dbReference>
<evidence type="ECO:0000256" key="1">
    <source>
        <dbReference type="ARBA" id="ARBA00022845"/>
    </source>
</evidence>
<keyword evidence="3" id="KW-1185">Reference proteome</keyword>
<dbReference type="CDD" id="cd00552">
    <property type="entry name" value="RaiA"/>
    <property type="match status" value="1"/>
</dbReference>
<dbReference type="Pfam" id="PF02482">
    <property type="entry name" value="Ribosomal_S30AE"/>
    <property type="match status" value="1"/>
</dbReference>
<comment type="caution">
    <text evidence="2">The sequence shown here is derived from an EMBL/GenBank/DDBJ whole genome shotgun (WGS) entry which is preliminary data.</text>
</comment>
<dbReference type="Gene3D" id="3.30.160.100">
    <property type="entry name" value="Ribosome hibernation promotion factor-like"/>
    <property type="match status" value="1"/>
</dbReference>
<dbReference type="EMBL" id="JASSPP010000003">
    <property type="protein sequence ID" value="MDK9580398.1"/>
    <property type="molecule type" value="Genomic_DNA"/>
</dbReference>
<sequence length="101" mass="11573">MNIIVSGQHLKLTDALREYAIMKCRKVEKYFDGINEIKLNLAVDDTKSEGPIHSACATMYLAGKTIRIEAEDKSLYSAIDEMLDKMIRQVKKYKDMKADKK</sequence>
<evidence type="ECO:0000313" key="3">
    <source>
        <dbReference type="Proteomes" id="UP001225134"/>
    </source>
</evidence>
<dbReference type="NCBIfam" id="TIGR00741">
    <property type="entry name" value="yfiA"/>
    <property type="match status" value="1"/>
</dbReference>
<proteinExistence type="predicted"/>